<feature type="domain" description="Glucose-methanol-choline oxidoreductase N-terminal" evidence="6">
    <location>
        <begin position="169"/>
        <end position="327"/>
    </location>
</feature>
<evidence type="ECO:0000259" key="6">
    <source>
        <dbReference type="Pfam" id="PF00732"/>
    </source>
</evidence>
<dbReference type="Pfam" id="PF05199">
    <property type="entry name" value="GMC_oxred_C"/>
    <property type="match status" value="1"/>
</dbReference>
<organism evidence="8">
    <name type="scientific">mine drainage metagenome</name>
    <dbReference type="NCBI Taxonomy" id="410659"/>
    <lineage>
        <taxon>unclassified sequences</taxon>
        <taxon>metagenomes</taxon>
        <taxon>ecological metagenomes</taxon>
    </lineage>
</organism>
<dbReference type="InterPro" id="IPR036188">
    <property type="entry name" value="FAD/NAD-bd_sf"/>
</dbReference>
<dbReference type="AlphaFoldDB" id="A0A1J5SLQ5"/>
<proteinExistence type="inferred from homology"/>
<dbReference type="PANTHER" id="PTHR42784">
    <property type="entry name" value="PYRANOSE 2-OXIDASE"/>
    <property type="match status" value="1"/>
</dbReference>
<comment type="caution">
    <text evidence="8">The sequence shown here is derived from an EMBL/GenBank/DDBJ whole genome shotgun (WGS) entry which is preliminary data.</text>
</comment>
<reference evidence="8" key="1">
    <citation type="submission" date="2016-10" db="EMBL/GenBank/DDBJ databases">
        <title>Sequence of Gallionella enrichment culture.</title>
        <authorList>
            <person name="Poehlein A."/>
            <person name="Muehling M."/>
            <person name="Daniel R."/>
        </authorList>
    </citation>
    <scope>NUCLEOTIDE SEQUENCE</scope>
</reference>
<sequence length="576" mass="64921">MPGDTNHININSKGIAQNTFDAIVIGSGISGGWAAKELCEHGLKTLVLERGRNVEHIKDYPTATKDPWDFDHRGWITDKFKKANPLITKAAGFAEDTKHFFIEDKDHPYIQEKPFDWIRGYQVGGKSLTWGRACQRWSNFEFTAPHRYGYGIEWPISYDDIAPWYSHTEKFIGVCGNKDGIESMPDGEYLPPFDFNCVEQHISESILKNFNRHMVRARWAHLTKPNEIHLQQGRGQCQARNLCMRGCPFGGYFSSVSSTLPWATKTNNLTVRPHSVVHSIIYDEQKQKAIGVRVIDANTKQATEYFSKIIFVNASALNSNLILLNSTSNRFPNGLGNDSGILGKYICFQNYRGSIGGHIDGFEDKYYFGRNPSEAIVANFRNLHQRDTDFVGGYTIFSGAGRERGNANEQTDAVGKNLKDAMTEPGPWYVYMYMQGETIPKENNHVRLSKDQNDQWGIPLLITSVGYDDNDDKMVKDFLTESKAMLEKAGVKNLKTYDSKQAPGLDIHEMGGCRMGKDPKTSMLNEWNQLHHCKNVFVTDGACMASTGNQSPSILYMALTARAANYAVEQLKKNNL</sequence>
<dbReference type="InterPro" id="IPR051473">
    <property type="entry name" value="P2Ox-like"/>
</dbReference>
<evidence type="ECO:0000259" key="7">
    <source>
        <dbReference type="Pfam" id="PF05199"/>
    </source>
</evidence>
<evidence type="ECO:0000256" key="3">
    <source>
        <dbReference type="ARBA" id="ARBA00022630"/>
    </source>
</evidence>
<protein>
    <submittedName>
        <fullName evidence="8">Fructose dehydrogenase large subunit</fullName>
        <ecNumber evidence="8">1.1.99.11</ecNumber>
    </submittedName>
</protein>
<gene>
    <name evidence="8" type="primary">fdhL_2</name>
    <name evidence="8" type="ORF">GALL_128610</name>
</gene>
<evidence type="ECO:0000313" key="8">
    <source>
        <dbReference type="EMBL" id="OIR05045.1"/>
    </source>
</evidence>
<accession>A0A1J5SLQ5</accession>
<dbReference type="PANTHER" id="PTHR42784:SF1">
    <property type="entry name" value="PYRANOSE 2-OXIDASE"/>
    <property type="match status" value="1"/>
</dbReference>
<dbReference type="InterPro" id="IPR007867">
    <property type="entry name" value="GMC_OxRtase_C"/>
</dbReference>
<dbReference type="SUPFAM" id="SSF51905">
    <property type="entry name" value="FAD/NAD(P)-binding domain"/>
    <property type="match status" value="1"/>
</dbReference>
<comment type="similarity">
    <text evidence="2">Belongs to the GMC oxidoreductase family.</text>
</comment>
<comment type="cofactor">
    <cofactor evidence="1">
        <name>FAD</name>
        <dbReference type="ChEBI" id="CHEBI:57692"/>
    </cofactor>
</comment>
<dbReference type="Pfam" id="PF00732">
    <property type="entry name" value="GMC_oxred_N"/>
    <property type="match status" value="1"/>
</dbReference>
<evidence type="ECO:0000256" key="1">
    <source>
        <dbReference type="ARBA" id="ARBA00001974"/>
    </source>
</evidence>
<evidence type="ECO:0000256" key="4">
    <source>
        <dbReference type="ARBA" id="ARBA00022827"/>
    </source>
</evidence>
<dbReference type="Gene3D" id="3.50.50.60">
    <property type="entry name" value="FAD/NAD(P)-binding domain"/>
    <property type="match status" value="2"/>
</dbReference>
<dbReference type="InterPro" id="IPR000172">
    <property type="entry name" value="GMC_OxRdtase_N"/>
</dbReference>
<dbReference type="EMBL" id="MLJW01000053">
    <property type="protein sequence ID" value="OIR05045.1"/>
    <property type="molecule type" value="Genomic_DNA"/>
</dbReference>
<dbReference type="GO" id="GO:0016614">
    <property type="term" value="F:oxidoreductase activity, acting on CH-OH group of donors"/>
    <property type="evidence" value="ECO:0007669"/>
    <property type="project" value="InterPro"/>
</dbReference>
<dbReference type="GO" id="GO:0050660">
    <property type="term" value="F:flavin adenine dinucleotide binding"/>
    <property type="evidence" value="ECO:0007669"/>
    <property type="project" value="InterPro"/>
</dbReference>
<keyword evidence="4" id="KW-0274">FAD</keyword>
<dbReference type="EC" id="1.1.99.11" evidence="8"/>
<evidence type="ECO:0000256" key="2">
    <source>
        <dbReference type="ARBA" id="ARBA00010790"/>
    </source>
</evidence>
<keyword evidence="5 8" id="KW-0560">Oxidoreductase</keyword>
<feature type="domain" description="Glucose-methanol-choline oxidoreductase C-terminal" evidence="7">
    <location>
        <begin position="440"/>
        <end position="559"/>
    </location>
</feature>
<keyword evidence="3" id="KW-0285">Flavoprotein</keyword>
<name>A0A1J5SLQ5_9ZZZZ</name>
<evidence type="ECO:0000256" key="5">
    <source>
        <dbReference type="ARBA" id="ARBA00023002"/>
    </source>
</evidence>
<dbReference type="SUPFAM" id="SSF54373">
    <property type="entry name" value="FAD-linked reductases, C-terminal domain"/>
    <property type="match status" value="1"/>
</dbReference>